<evidence type="ECO:0000313" key="3">
    <source>
        <dbReference type="EMBL" id="UPL17927.1"/>
    </source>
</evidence>
<keyword evidence="2" id="KW-0732">Signal</keyword>
<protein>
    <submittedName>
        <fullName evidence="3">Uncharacterized protein</fullName>
    </submittedName>
</protein>
<accession>A0ABY4IYT1</accession>
<reference evidence="3 4" key="1">
    <citation type="submission" date="2021-06" db="EMBL/GenBank/DDBJ databases">
        <title>Genome-based taxonomic framework of Microbacterium strains isolated from marine environment, the description of four new species and reclassification of four preexisting species.</title>
        <authorList>
            <person name="Lee S.D."/>
            <person name="Kim S.-M."/>
            <person name="Byeon Y.-S."/>
            <person name="Yang H.L."/>
            <person name="Kim I.S."/>
        </authorList>
    </citation>
    <scope>NUCLEOTIDE SEQUENCE [LARGE SCALE GENOMIC DNA]</scope>
    <source>
        <strain evidence="3 4">KSW4-10</strain>
    </source>
</reference>
<proteinExistence type="predicted"/>
<name>A0ABY4IYT1_9MICO</name>
<keyword evidence="4" id="KW-1185">Reference proteome</keyword>
<feature type="compositionally biased region" description="Low complexity" evidence="1">
    <location>
        <begin position="26"/>
        <end position="52"/>
    </location>
</feature>
<evidence type="ECO:0000256" key="2">
    <source>
        <dbReference type="SAM" id="SignalP"/>
    </source>
</evidence>
<dbReference type="EMBL" id="CP078078">
    <property type="protein sequence ID" value="UPL17927.1"/>
    <property type="molecule type" value="Genomic_DNA"/>
</dbReference>
<evidence type="ECO:0000313" key="4">
    <source>
        <dbReference type="Proteomes" id="UP000830631"/>
    </source>
</evidence>
<dbReference type="RefSeq" id="WP_134353595.1">
    <property type="nucleotide sequence ID" value="NZ_CP078078.1"/>
</dbReference>
<evidence type="ECO:0000256" key="1">
    <source>
        <dbReference type="SAM" id="MobiDB-lite"/>
    </source>
</evidence>
<dbReference type="Proteomes" id="UP000830631">
    <property type="component" value="Chromosome"/>
</dbReference>
<gene>
    <name evidence="3" type="ORF">KV397_09255</name>
</gene>
<feature type="signal peptide" evidence="2">
    <location>
        <begin position="1"/>
        <end position="23"/>
    </location>
</feature>
<sequence>MKTRIMSATAGVVLLIAALTACAAPEASPATPTPDRVTPSPVATPEPAASTAPEPPAEELTCESMISAGTVTALTDAGWTAQSKEFVVGGVELTEGLLCFWADYSVGSDHGQLYGWSPTTSEEAADAQAGLLAEGWKREDDAAGVYFTEDPQYSMGTDADGYGMTYLFGDGWVKFADTRQGLILVEWTG</sequence>
<dbReference type="PROSITE" id="PS51257">
    <property type="entry name" value="PROKAR_LIPOPROTEIN"/>
    <property type="match status" value="1"/>
</dbReference>
<feature type="region of interest" description="Disordered" evidence="1">
    <location>
        <begin position="26"/>
        <end position="57"/>
    </location>
</feature>
<feature type="chain" id="PRO_5046368090" evidence="2">
    <location>
        <begin position="24"/>
        <end position="189"/>
    </location>
</feature>
<organism evidence="3 4">
    <name type="scientific">Microbacterium aurugineum</name>
    <dbReference type="NCBI Taxonomy" id="2851642"/>
    <lineage>
        <taxon>Bacteria</taxon>
        <taxon>Bacillati</taxon>
        <taxon>Actinomycetota</taxon>
        <taxon>Actinomycetes</taxon>
        <taxon>Micrococcales</taxon>
        <taxon>Microbacteriaceae</taxon>
        <taxon>Microbacterium</taxon>
    </lineage>
</organism>